<dbReference type="InterPro" id="IPR022791">
    <property type="entry name" value="L-PG_synthase/AglD"/>
</dbReference>
<keyword evidence="5" id="KW-1003">Cell membrane</keyword>
<dbReference type="GO" id="GO:0050071">
    <property type="term" value="F:phosphatidylglycerol lysyltransferase activity"/>
    <property type="evidence" value="ECO:0007669"/>
    <property type="project" value="UniProtKB-EC"/>
</dbReference>
<evidence type="ECO:0000256" key="11">
    <source>
        <dbReference type="ARBA" id="ARBA00023251"/>
    </source>
</evidence>
<dbReference type="InterPro" id="IPR051211">
    <property type="entry name" value="PG_lysyltransferase"/>
</dbReference>
<feature type="transmembrane region" description="Helical" evidence="14">
    <location>
        <begin position="337"/>
        <end position="363"/>
    </location>
</feature>
<evidence type="ECO:0000256" key="13">
    <source>
        <dbReference type="ARBA" id="ARBA00047540"/>
    </source>
</evidence>
<sequence>MKSELSIRYLSTLLKEHANPFLRENKKIILQFIFTLFFVAIGIWFIQHERSELFQVKDVLRSANWEWVFVGISLTVVYILLQGLMYVFAFAATRHKVSLIDSTMLFIKRNLISVFLPAGGVSSLAFFTGAIEKKGIKNTQIHFASSIYGFIGILSVVIVAIPAFLYAVVEGTIGSGEWYALAAIILLKLALFFAYRSILKKGVLYNLLVKFVPTTEVFMNDLQNNRIDKKAFIYTVLTSVVIEFIGIAHLYVAMLALNFTPSLLAAVLGYIISVIFLIVSPFLRGLGAIEVSMTYVLLRFGFGNVEAIAITFLYRFFEFWSPLLVGILAFLSKVNKLLMRVFPAFFLLALGIINIISVLTPAISERLDIVKEFLPAQAIHTSNYLVLTAGLLLLVTAAFLLKGLRTAWWFAIVLSLVSLVGHLTKAIDFEEAIIAFMAIVILLGTRKEYYVKTNPKMRNVGLQTSILTAIATLIYGIVGFYFLNKKHFNIDFSVWQSIGYTIENYFLISSDTLVPTSAFARKFLLSINISGVFSIGFLIYTFVRTYIPHENISEEEREMANNLLKAHGNSALDYFKTSADKLIFFSESNKAFVSYRISGNFAVVLEDPVAESKEEMKTCIFEFDRYCYESGMKSIYYRVPEESLEIYKQLRKKNLFLGQEGVVDLTTFKLEGGTKKPMRNAINKVIDRGFKATIHEAPVKDGILQKIKSVSDEWLNDMERTEIIFSQGMFDWDELKQQTIITVESPEEKIVAFLNIIPDYAKNEATYDLIRKTKDAPNGVMDFILVELFKYLKSKQITFVNLGFAPMSGLNDPHTFPEKSMKFAYEKIRSFSHYKGLREYKEKFDPVWHNKYLIYQHDYELLQVPTVLTNVIKP</sequence>
<feature type="transmembrane region" description="Helical" evidence="14">
    <location>
        <begin position="178"/>
        <end position="195"/>
    </location>
</feature>
<dbReference type="EMBL" id="AP018694">
    <property type="protein sequence ID" value="BBE17418.1"/>
    <property type="molecule type" value="Genomic_DNA"/>
</dbReference>
<keyword evidence="9" id="KW-0443">Lipid metabolism</keyword>
<evidence type="ECO:0000256" key="3">
    <source>
        <dbReference type="ARBA" id="ARBA00012014"/>
    </source>
</evidence>
<organism evidence="16 17">
    <name type="scientific">Aquipluma nitroreducens</name>
    <dbReference type="NCBI Taxonomy" id="2010828"/>
    <lineage>
        <taxon>Bacteria</taxon>
        <taxon>Pseudomonadati</taxon>
        <taxon>Bacteroidota</taxon>
        <taxon>Bacteroidia</taxon>
        <taxon>Marinilabiliales</taxon>
        <taxon>Prolixibacteraceae</taxon>
        <taxon>Aquipluma</taxon>
    </lineage>
</organism>
<reference evidence="16" key="1">
    <citation type="journal article" date="2020" name="Int. J. Syst. Evol. Microbiol.">
        <title>Aquipluma nitroreducens gen. nov. sp. nov., a novel facultatively anaerobic bacterium isolated from a freshwater lake.</title>
        <authorList>
            <person name="Watanabe M."/>
            <person name="Kojima H."/>
            <person name="Fukui M."/>
        </authorList>
    </citation>
    <scope>NUCLEOTIDE SEQUENCE</scope>
    <source>
        <strain evidence="16">MeG22</strain>
    </source>
</reference>
<dbReference type="Pfam" id="PF09924">
    <property type="entry name" value="LPG_synthase_C"/>
    <property type="match status" value="1"/>
</dbReference>
<comment type="catalytic activity">
    <reaction evidence="13">
        <text>L-lysyl-tRNA(Lys) + a 1,2-diacyl-sn-glycero-3-phospho-(1'-sn-glycerol) = a 1,2-diacyl-sn-glycero-3-phospho-1'-(3'-O-L-lysyl)-sn-glycerol + tRNA(Lys)</text>
        <dbReference type="Rhea" id="RHEA:10668"/>
        <dbReference type="Rhea" id="RHEA-COMP:9696"/>
        <dbReference type="Rhea" id="RHEA-COMP:9697"/>
        <dbReference type="ChEBI" id="CHEBI:64716"/>
        <dbReference type="ChEBI" id="CHEBI:75792"/>
        <dbReference type="ChEBI" id="CHEBI:78442"/>
        <dbReference type="ChEBI" id="CHEBI:78529"/>
        <dbReference type="EC" id="2.3.2.3"/>
    </reaction>
</comment>
<feature type="domain" description="Phosphatidylglycerol lysyltransferase C-terminal" evidence="15">
    <location>
        <begin position="563"/>
        <end position="855"/>
    </location>
</feature>
<evidence type="ECO:0000256" key="4">
    <source>
        <dbReference type="ARBA" id="ARBA00021546"/>
    </source>
</evidence>
<evidence type="ECO:0000313" key="16">
    <source>
        <dbReference type="EMBL" id="BBE17418.1"/>
    </source>
</evidence>
<dbReference type="InterPro" id="IPR024320">
    <property type="entry name" value="LPG_synthase_C"/>
</dbReference>
<dbReference type="KEGG" id="anf:AQPE_1568"/>
<accession>A0A5K7S775</accession>
<feature type="transmembrane region" description="Helical" evidence="14">
    <location>
        <begin position="67"/>
        <end position="91"/>
    </location>
</feature>
<comment type="subcellular location">
    <subcellularLocation>
        <location evidence="1">Cell membrane</location>
        <topology evidence="1">Multi-pass membrane protein</topology>
    </subcellularLocation>
</comment>
<name>A0A5K7S775_9BACT</name>
<dbReference type="InterPro" id="IPR016181">
    <property type="entry name" value="Acyl_CoA_acyltransferase"/>
</dbReference>
<keyword evidence="7 14" id="KW-0812">Transmembrane</keyword>
<keyword evidence="17" id="KW-1185">Reference proteome</keyword>
<dbReference type="GO" id="GO:0005886">
    <property type="term" value="C:plasma membrane"/>
    <property type="evidence" value="ECO:0007669"/>
    <property type="project" value="UniProtKB-SubCell"/>
</dbReference>
<evidence type="ECO:0000256" key="7">
    <source>
        <dbReference type="ARBA" id="ARBA00022692"/>
    </source>
</evidence>
<keyword evidence="6" id="KW-0808">Transferase</keyword>
<dbReference type="PANTHER" id="PTHR34697">
    <property type="entry name" value="PHOSPHATIDYLGLYCEROL LYSYLTRANSFERASE"/>
    <property type="match status" value="1"/>
</dbReference>
<feature type="transmembrane region" description="Helical" evidence="14">
    <location>
        <begin position="407"/>
        <end position="424"/>
    </location>
</feature>
<dbReference type="GO" id="GO:0006629">
    <property type="term" value="P:lipid metabolic process"/>
    <property type="evidence" value="ECO:0007669"/>
    <property type="project" value="UniProtKB-KW"/>
</dbReference>
<evidence type="ECO:0000256" key="8">
    <source>
        <dbReference type="ARBA" id="ARBA00022989"/>
    </source>
</evidence>
<evidence type="ECO:0000256" key="6">
    <source>
        <dbReference type="ARBA" id="ARBA00022679"/>
    </source>
</evidence>
<evidence type="ECO:0000256" key="10">
    <source>
        <dbReference type="ARBA" id="ARBA00023136"/>
    </source>
</evidence>
<dbReference type="Proteomes" id="UP001193389">
    <property type="component" value="Chromosome"/>
</dbReference>
<feature type="transmembrane region" description="Helical" evidence="14">
    <location>
        <begin position="523"/>
        <end position="543"/>
    </location>
</feature>
<dbReference type="Pfam" id="PF03706">
    <property type="entry name" value="LPG_synthase_TM"/>
    <property type="match status" value="1"/>
</dbReference>
<comment type="similarity">
    <text evidence="2">Belongs to the LPG synthase family.</text>
</comment>
<evidence type="ECO:0000256" key="2">
    <source>
        <dbReference type="ARBA" id="ARBA00008627"/>
    </source>
</evidence>
<proteinExistence type="inferred from homology"/>
<dbReference type="RefSeq" id="WP_318350418.1">
    <property type="nucleotide sequence ID" value="NZ_AP018694.1"/>
</dbReference>
<evidence type="ECO:0000313" key="17">
    <source>
        <dbReference type="Proteomes" id="UP001193389"/>
    </source>
</evidence>
<keyword evidence="8 14" id="KW-1133">Transmembrane helix</keyword>
<dbReference type="PANTHER" id="PTHR34697:SF2">
    <property type="entry name" value="PHOSPHATIDYLGLYCEROL LYSYLTRANSFERASE"/>
    <property type="match status" value="1"/>
</dbReference>
<dbReference type="GO" id="GO:0046677">
    <property type="term" value="P:response to antibiotic"/>
    <property type="evidence" value="ECO:0007669"/>
    <property type="project" value="UniProtKB-KW"/>
</dbReference>
<feature type="transmembrane region" description="Helical" evidence="14">
    <location>
        <begin position="263"/>
        <end position="283"/>
    </location>
</feature>
<evidence type="ECO:0000256" key="5">
    <source>
        <dbReference type="ARBA" id="ARBA00022475"/>
    </source>
</evidence>
<feature type="transmembrane region" description="Helical" evidence="14">
    <location>
        <begin position="143"/>
        <end position="166"/>
    </location>
</feature>
<evidence type="ECO:0000256" key="14">
    <source>
        <dbReference type="SAM" id="Phobius"/>
    </source>
</evidence>
<evidence type="ECO:0000256" key="1">
    <source>
        <dbReference type="ARBA" id="ARBA00004651"/>
    </source>
</evidence>
<feature type="transmembrane region" description="Helical" evidence="14">
    <location>
        <begin position="384"/>
        <end position="401"/>
    </location>
</feature>
<dbReference type="EC" id="2.3.2.3" evidence="3"/>
<dbReference type="SUPFAM" id="SSF55729">
    <property type="entry name" value="Acyl-CoA N-acyltransferases (Nat)"/>
    <property type="match status" value="1"/>
</dbReference>
<evidence type="ECO:0000256" key="12">
    <source>
        <dbReference type="ARBA" id="ARBA00031899"/>
    </source>
</evidence>
<feature type="transmembrane region" description="Helical" evidence="14">
    <location>
        <begin position="111"/>
        <end position="131"/>
    </location>
</feature>
<protein>
    <recommendedName>
        <fullName evidence="4">Phosphatidylglycerol lysyltransferase</fullName>
        <ecNumber evidence="3">2.3.2.3</ecNumber>
    </recommendedName>
    <alternativeName>
        <fullName evidence="12">Lysylphosphatidylglycerol synthase</fullName>
    </alternativeName>
</protein>
<feature type="transmembrane region" description="Helical" evidence="14">
    <location>
        <begin position="231"/>
        <end position="257"/>
    </location>
</feature>
<keyword evidence="11" id="KW-0046">Antibiotic resistance</keyword>
<dbReference type="GO" id="GO:0055091">
    <property type="term" value="P:phospholipid homeostasis"/>
    <property type="evidence" value="ECO:0007669"/>
    <property type="project" value="TreeGrafter"/>
</dbReference>
<dbReference type="AlphaFoldDB" id="A0A5K7S775"/>
<dbReference type="NCBIfam" id="NF033480">
    <property type="entry name" value="bifunc_MprF"/>
    <property type="match status" value="1"/>
</dbReference>
<gene>
    <name evidence="16" type="ORF">AQPE_1568</name>
</gene>
<evidence type="ECO:0000256" key="9">
    <source>
        <dbReference type="ARBA" id="ARBA00023098"/>
    </source>
</evidence>
<keyword evidence="10 14" id="KW-0472">Membrane</keyword>
<feature type="transmembrane region" description="Helical" evidence="14">
    <location>
        <begin position="465"/>
        <end position="483"/>
    </location>
</feature>
<evidence type="ECO:0000259" key="15">
    <source>
        <dbReference type="Pfam" id="PF09924"/>
    </source>
</evidence>
<feature type="transmembrane region" description="Helical" evidence="14">
    <location>
        <begin position="28"/>
        <end position="46"/>
    </location>
</feature>